<name>A0AA39FBH8_9HYME</name>
<feature type="compositionally biased region" description="Low complexity" evidence="1">
    <location>
        <begin position="176"/>
        <end position="190"/>
    </location>
</feature>
<feature type="compositionally biased region" description="Basic and acidic residues" evidence="1">
    <location>
        <begin position="267"/>
        <end position="277"/>
    </location>
</feature>
<accession>A0AA39FBH8</accession>
<dbReference type="EMBL" id="JAQQBS010001422">
    <property type="protein sequence ID" value="KAK0166503.1"/>
    <property type="molecule type" value="Genomic_DNA"/>
</dbReference>
<feature type="region of interest" description="Disordered" evidence="1">
    <location>
        <begin position="1"/>
        <end position="277"/>
    </location>
</feature>
<reference evidence="2" key="1">
    <citation type="journal article" date="2023" name="bioRxiv">
        <title>Scaffold-level genome assemblies of two parasitoid biocontrol wasps reveal the parthenogenesis mechanism and an associated novel virus.</title>
        <authorList>
            <person name="Inwood S."/>
            <person name="Skelly J."/>
            <person name="Guhlin J."/>
            <person name="Harrop T."/>
            <person name="Goldson S."/>
            <person name="Dearden P."/>
        </authorList>
    </citation>
    <scope>NUCLEOTIDE SEQUENCE</scope>
    <source>
        <strain evidence="2">Irish</strain>
        <tissue evidence="2">Whole body</tissue>
    </source>
</reference>
<evidence type="ECO:0000256" key="1">
    <source>
        <dbReference type="SAM" id="MobiDB-lite"/>
    </source>
</evidence>
<dbReference type="Proteomes" id="UP001168990">
    <property type="component" value="Unassembled WGS sequence"/>
</dbReference>
<feature type="compositionally biased region" description="Polar residues" evidence="1">
    <location>
        <begin position="102"/>
        <end position="112"/>
    </location>
</feature>
<feature type="compositionally biased region" description="Low complexity" evidence="1">
    <location>
        <begin position="201"/>
        <end position="212"/>
    </location>
</feature>
<gene>
    <name evidence="2" type="ORF">PV328_004918</name>
</gene>
<feature type="compositionally biased region" description="Basic and acidic residues" evidence="1">
    <location>
        <begin position="720"/>
        <end position="735"/>
    </location>
</feature>
<feature type="compositionally biased region" description="Low complexity" evidence="1">
    <location>
        <begin position="330"/>
        <end position="340"/>
    </location>
</feature>
<feature type="compositionally biased region" description="Basic and acidic residues" evidence="1">
    <location>
        <begin position="306"/>
        <end position="315"/>
    </location>
</feature>
<feature type="region of interest" description="Disordered" evidence="1">
    <location>
        <begin position="298"/>
        <end position="340"/>
    </location>
</feature>
<organism evidence="2 3">
    <name type="scientific">Microctonus aethiopoides</name>
    <dbReference type="NCBI Taxonomy" id="144406"/>
    <lineage>
        <taxon>Eukaryota</taxon>
        <taxon>Metazoa</taxon>
        <taxon>Ecdysozoa</taxon>
        <taxon>Arthropoda</taxon>
        <taxon>Hexapoda</taxon>
        <taxon>Insecta</taxon>
        <taxon>Pterygota</taxon>
        <taxon>Neoptera</taxon>
        <taxon>Endopterygota</taxon>
        <taxon>Hymenoptera</taxon>
        <taxon>Apocrita</taxon>
        <taxon>Ichneumonoidea</taxon>
        <taxon>Braconidae</taxon>
        <taxon>Euphorinae</taxon>
        <taxon>Microctonus</taxon>
    </lineage>
</organism>
<feature type="region of interest" description="Disordered" evidence="1">
    <location>
        <begin position="710"/>
        <end position="751"/>
    </location>
</feature>
<sequence length="801" mass="87242">MGARHSKRSMDVTSTPKKEGLSGESGDAPTIGDGKLERIEEIDAKPTTNGVAPHIDTPEEKDIKDKDSATEKEKDKNGEETKETEETKVDTQAESPTEGGENVTTPTEETVASPTSVTSPETKESKKKDKPKKKWSFRSISFSKKDKNKPVREETPKNGDVSKDEPLTEGGEDAENAVVVAAETATTAAVPKINGTEEKTPSTSPTESSSTPVVEAMEDDKSALPPPPSSSSSGVDAEASSIDDKNKTTVADAPSSPIAPTPVPVETKNDEAEKEEIEKITVEVSPVQAVAIPVEVTTHTQPSSIIERKTSEEFHSLFPSSPPPTPIDPSPIQKAQQAAANADALAEALTFPAQTIKQSQNNSYVAKDQENSDSIIESSENVIENHPKAGQVSLDIADVPENVSELKALEEQNEQQSTLLSAAILQPDLVIQTEEGPIPISNSDIEVEIESVTKIADKDIEKNIDQISDTPKIINHNSEMVMDTREISADDELIRNKSSDEMNIDETEDDIPPPLPDSPIPIPRTKTDLLSFMTSQIEDSSTTLTNIIKIASPQSSECVDTTVDEIELQNDLCDIADSSSDTLPQPQDLESLLLQPSEVPAYEIIQESNISNPETPVENVLTPPLSPTLMRCMDTKPKKIIRLNNKTVYECPGYDCYRCQSNMKYKIIGELTNNEQEKHYIEVNEAHAAVDILSLRDMLDVEIFEEQSTNELETPMETNSDLRDGLTDTIDDKPNNELPESPIPPTSKGPMITEDVASVTKAVEEIDINEKAVAAAVNENIECITKNEIIAEMNHQNNLNE</sequence>
<evidence type="ECO:0000313" key="2">
    <source>
        <dbReference type="EMBL" id="KAK0166503.1"/>
    </source>
</evidence>
<feature type="compositionally biased region" description="Pro residues" evidence="1">
    <location>
        <begin position="320"/>
        <end position="329"/>
    </location>
</feature>
<protein>
    <submittedName>
        <fullName evidence="2">Uncharacterized protein</fullName>
    </submittedName>
</protein>
<feature type="compositionally biased region" description="Basic and acidic residues" evidence="1">
    <location>
        <begin position="56"/>
        <end position="91"/>
    </location>
</feature>
<feature type="compositionally biased region" description="Basic and acidic residues" evidence="1">
    <location>
        <begin position="143"/>
        <end position="166"/>
    </location>
</feature>
<feature type="compositionally biased region" description="Basic and acidic residues" evidence="1">
    <location>
        <begin position="34"/>
        <end position="44"/>
    </location>
</feature>
<evidence type="ECO:0000313" key="3">
    <source>
        <dbReference type="Proteomes" id="UP001168990"/>
    </source>
</evidence>
<reference evidence="2" key="2">
    <citation type="submission" date="2023-03" db="EMBL/GenBank/DDBJ databases">
        <authorList>
            <person name="Inwood S.N."/>
            <person name="Skelly J.G."/>
            <person name="Guhlin J."/>
            <person name="Harrop T.W.R."/>
            <person name="Goldson S.G."/>
            <person name="Dearden P.K."/>
        </authorList>
    </citation>
    <scope>NUCLEOTIDE SEQUENCE</scope>
    <source>
        <strain evidence="2">Irish</strain>
        <tissue evidence="2">Whole body</tissue>
    </source>
</reference>
<proteinExistence type="predicted"/>
<comment type="caution">
    <text evidence="2">The sequence shown here is derived from an EMBL/GenBank/DDBJ whole genome shotgun (WGS) entry which is preliminary data.</text>
</comment>
<feature type="compositionally biased region" description="Polar residues" evidence="1">
    <location>
        <begin position="710"/>
        <end position="719"/>
    </location>
</feature>
<dbReference type="AlphaFoldDB" id="A0AA39FBH8"/>
<keyword evidence="3" id="KW-1185">Reference proteome</keyword>